<name>A0A1M5C8Z6_9BACI</name>
<gene>
    <name evidence="1" type="ORF">SAMN05216225_1001126</name>
</gene>
<proteinExistence type="predicted"/>
<dbReference type="InterPro" id="IPR029025">
    <property type="entry name" value="T3SS_substrate_exporter_C"/>
</dbReference>
<dbReference type="GO" id="GO:0005886">
    <property type="term" value="C:plasma membrane"/>
    <property type="evidence" value="ECO:0007669"/>
    <property type="project" value="TreeGrafter"/>
</dbReference>
<evidence type="ECO:0000313" key="2">
    <source>
        <dbReference type="Proteomes" id="UP000183988"/>
    </source>
</evidence>
<reference evidence="1 2" key="1">
    <citation type="submission" date="2016-11" db="EMBL/GenBank/DDBJ databases">
        <authorList>
            <person name="Jaros S."/>
            <person name="Januszkiewicz K."/>
            <person name="Wedrychowicz H."/>
        </authorList>
    </citation>
    <scope>NUCLEOTIDE SEQUENCE [LARGE SCALE GENOMIC DNA]</scope>
    <source>
        <strain evidence="1 2">IBRC-M 10683</strain>
    </source>
</reference>
<dbReference type="GO" id="GO:0009306">
    <property type="term" value="P:protein secretion"/>
    <property type="evidence" value="ECO:0007669"/>
    <property type="project" value="InterPro"/>
</dbReference>
<keyword evidence="1" id="KW-0969">Cilium</keyword>
<dbReference type="STRING" id="930117.SAMN05216225_1001126"/>
<dbReference type="PANTHER" id="PTHR30531:SF12">
    <property type="entry name" value="FLAGELLAR BIOSYNTHETIC PROTEIN FLHB"/>
    <property type="match status" value="1"/>
</dbReference>
<evidence type="ECO:0000313" key="1">
    <source>
        <dbReference type="EMBL" id="SHF51191.1"/>
    </source>
</evidence>
<keyword evidence="2" id="KW-1185">Reference proteome</keyword>
<sequence length="92" mass="10421">MKYKRQKATALNYDEQQDTAPKITATGKGLVAENIIEQAKLHDVPIVEDETLAELLGELNINEKIPEELYQAVAEVFGFIYKLDEMHNSTKN</sequence>
<dbReference type="Pfam" id="PF01312">
    <property type="entry name" value="Bac_export_2"/>
    <property type="match status" value="1"/>
</dbReference>
<dbReference type="RefSeq" id="WP_072886920.1">
    <property type="nucleotide sequence ID" value="NZ_FQVW01000001.1"/>
</dbReference>
<organism evidence="1 2">
    <name type="scientific">Ornithinibacillus halophilus</name>
    <dbReference type="NCBI Taxonomy" id="930117"/>
    <lineage>
        <taxon>Bacteria</taxon>
        <taxon>Bacillati</taxon>
        <taxon>Bacillota</taxon>
        <taxon>Bacilli</taxon>
        <taxon>Bacillales</taxon>
        <taxon>Bacillaceae</taxon>
        <taxon>Ornithinibacillus</taxon>
    </lineage>
</organism>
<keyword evidence="1" id="KW-0282">Flagellum</keyword>
<dbReference type="EMBL" id="FQVW01000001">
    <property type="protein sequence ID" value="SHF51191.1"/>
    <property type="molecule type" value="Genomic_DNA"/>
</dbReference>
<dbReference type="Gene3D" id="3.40.1690.10">
    <property type="entry name" value="secretion proteins EscU"/>
    <property type="match status" value="1"/>
</dbReference>
<dbReference type="PANTHER" id="PTHR30531">
    <property type="entry name" value="FLAGELLAR BIOSYNTHETIC PROTEIN FLHB"/>
    <property type="match status" value="1"/>
</dbReference>
<keyword evidence="1" id="KW-0966">Cell projection</keyword>
<protein>
    <submittedName>
        <fullName evidence="1">Flagellar biosynthesis protein</fullName>
    </submittedName>
</protein>
<dbReference type="Proteomes" id="UP000183988">
    <property type="component" value="Unassembled WGS sequence"/>
</dbReference>
<dbReference type="AlphaFoldDB" id="A0A1M5C8Z6"/>
<dbReference type="InterPro" id="IPR006135">
    <property type="entry name" value="T3SS_substrate_exporter"/>
</dbReference>
<dbReference type="OrthoDB" id="5244399at2"/>
<accession>A0A1M5C8Z6</accession>
<dbReference type="SUPFAM" id="SSF160544">
    <property type="entry name" value="EscU C-terminal domain-like"/>
    <property type="match status" value="1"/>
</dbReference>